<dbReference type="FunFam" id="3.90.550.10:FF:000354">
    <property type="entry name" value="UDP-N-acetyl-alpha-D-galactosamine:polypeptide N-acetylgalactosaminyltransferase 14 (GalNAc-T14)"/>
    <property type="match status" value="1"/>
</dbReference>
<dbReference type="EMBL" id="CAJHNH020006579">
    <property type="protein sequence ID" value="CAG5133894.1"/>
    <property type="molecule type" value="Genomic_DNA"/>
</dbReference>
<dbReference type="Proteomes" id="UP000678393">
    <property type="component" value="Unassembled WGS sequence"/>
</dbReference>
<evidence type="ECO:0000259" key="3">
    <source>
        <dbReference type="Pfam" id="PF00535"/>
    </source>
</evidence>
<dbReference type="PANTHER" id="PTHR11675:SF119">
    <property type="entry name" value="POLYPEPTIDE N-ACETYLGALACTOSAMINYLTRANSFERASE 2"/>
    <property type="match status" value="1"/>
</dbReference>
<gene>
    <name evidence="4" type="ORF">CUNI_LOCUS19452</name>
</gene>
<dbReference type="Gene3D" id="3.90.550.10">
    <property type="entry name" value="Spore Coat Polysaccharide Biosynthesis Protein SpsA, Chain A"/>
    <property type="match status" value="1"/>
</dbReference>
<keyword evidence="5" id="KW-1185">Reference proteome</keyword>
<dbReference type="InterPro" id="IPR001173">
    <property type="entry name" value="Glyco_trans_2-like"/>
</dbReference>
<dbReference type="PANTHER" id="PTHR11675">
    <property type="entry name" value="N-ACETYLGALACTOSAMINYLTRANSFERASE"/>
    <property type="match status" value="1"/>
</dbReference>
<dbReference type="SUPFAM" id="SSF53448">
    <property type="entry name" value="Nucleotide-diphospho-sugar transferases"/>
    <property type="match status" value="1"/>
</dbReference>
<evidence type="ECO:0000313" key="5">
    <source>
        <dbReference type="Proteomes" id="UP000678393"/>
    </source>
</evidence>
<feature type="non-terminal residue" evidence="4">
    <location>
        <position position="1"/>
    </location>
</feature>
<organism evidence="4 5">
    <name type="scientific">Candidula unifasciata</name>
    <dbReference type="NCBI Taxonomy" id="100452"/>
    <lineage>
        <taxon>Eukaryota</taxon>
        <taxon>Metazoa</taxon>
        <taxon>Spiralia</taxon>
        <taxon>Lophotrochozoa</taxon>
        <taxon>Mollusca</taxon>
        <taxon>Gastropoda</taxon>
        <taxon>Heterobranchia</taxon>
        <taxon>Euthyneura</taxon>
        <taxon>Panpulmonata</taxon>
        <taxon>Eupulmonata</taxon>
        <taxon>Stylommatophora</taxon>
        <taxon>Helicina</taxon>
        <taxon>Helicoidea</taxon>
        <taxon>Geomitridae</taxon>
        <taxon>Candidula</taxon>
    </lineage>
</organism>
<dbReference type="OrthoDB" id="429263at2759"/>
<evidence type="ECO:0000313" key="4">
    <source>
        <dbReference type="EMBL" id="CAG5133894.1"/>
    </source>
</evidence>
<feature type="compositionally biased region" description="Basic and acidic residues" evidence="2">
    <location>
        <begin position="140"/>
        <end position="156"/>
    </location>
</feature>
<keyword evidence="1" id="KW-1015">Disulfide bond</keyword>
<dbReference type="GO" id="GO:0004653">
    <property type="term" value="F:polypeptide N-acetylgalactosaminyltransferase activity"/>
    <property type="evidence" value="ECO:0007669"/>
    <property type="project" value="TreeGrafter"/>
</dbReference>
<dbReference type="InterPro" id="IPR029044">
    <property type="entry name" value="Nucleotide-diphossugar_trans"/>
</dbReference>
<reference evidence="4" key="1">
    <citation type="submission" date="2021-04" db="EMBL/GenBank/DDBJ databases">
        <authorList>
            <consortium name="Molecular Ecology Group"/>
        </authorList>
    </citation>
    <scope>NUCLEOTIDE SEQUENCE</scope>
</reference>
<feature type="region of interest" description="Disordered" evidence="2">
    <location>
        <begin position="138"/>
        <end position="158"/>
    </location>
</feature>
<comment type="caution">
    <text evidence="4">The sequence shown here is derived from an EMBL/GenBank/DDBJ whole genome shotgun (WGS) entry which is preliminary data.</text>
</comment>
<protein>
    <recommendedName>
        <fullName evidence="3">Glycosyltransferase 2-like domain-containing protein</fullName>
    </recommendedName>
</protein>
<dbReference type="Pfam" id="PF00535">
    <property type="entry name" value="Glycos_transf_2"/>
    <property type="match status" value="1"/>
</dbReference>
<dbReference type="GO" id="GO:0005794">
    <property type="term" value="C:Golgi apparatus"/>
    <property type="evidence" value="ECO:0007669"/>
    <property type="project" value="TreeGrafter"/>
</dbReference>
<evidence type="ECO:0000256" key="1">
    <source>
        <dbReference type="ARBA" id="ARBA00023157"/>
    </source>
</evidence>
<sequence length="364" mass="42125">MVRRKFRLLVLLASVWLFGVIVYNFGWNHQSVSSSHRNILLSRNEFLPHNNDQKSLQQYIHQPEKDWRGIKKHKLSVVSAEQKQVVTETRKDHILQDDDKAGDIPWQEFDSQKYISKQQLQSGMDAYEKNKFNQIASDKTASDRNVPDTRHPDCRTRSWSSDLPDTSVIITFHNEARSALFRTIVSVFRKSPAHLIREIILVDDFSDDPTDGTELEVIKKVIVLRNDKRQGLIRSRVKGAEAAKGKVLTFLDSHCECNENWLEPLLERVAENRKNVVSPIIDVISMDNFDYIGASADLKGGFDWNLVFKWDYMTPEERNRRRHKPVSPIKTPMIAGGLFSIDKSWFNEVGQYDLQMDVWGGENL</sequence>
<proteinExistence type="predicted"/>
<dbReference type="GO" id="GO:0006493">
    <property type="term" value="P:protein O-linked glycosylation"/>
    <property type="evidence" value="ECO:0007669"/>
    <property type="project" value="TreeGrafter"/>
</dbReference>
<name>A0A8S3ZYF3_9EUPU</name>
<dbReference type="AlphaFoldDB" id="A0A8S3ZYF3"/>
<accession>A0A8S3ZYF3</accession>
<evidence type="ECO:0000256" key="2">
    <source>
        <dbReference type="SAM" id="MobiDB-lite"/>
    </source>
</evidence>
<feature type="domain" description="Glycosyltransferase 2-like" evidence="3">
    <location>
        <begin position="167"/>
        <end position="344"/>
    </location>
</feature>